<protein>
    <submittedName>
        <fullName evidence="2">Ulp1 protease family, C-terminal catalytic domain-containing protein</fullName>
    </submittedName>
</protein>
<dbReference type="AlphaFoldDB" id="A0A6L2MGI7"/>
<evidence type="ECO:0000313" key="2">
    <source>
        <dbReference type="EMBL" id="GEU72387.1"/>
    </source>
</evidence>
<feature type="compositionally biased region" description="Basic and acidic residues" evidence="1">
    <location>
        <begin position="323"/>
        <end position="352"/>
    </location>
</feature>
<feature type="region of interest" description="Disordered" evidence="1">
    <location>
        <begin position="311"/>
        <end position="416"/>
    </location>
</feature>
<comment type="caution">
    <text evidence="2">The sequence shown here is derived from an EMBL/GenBank/DDBJ whole genome shotgun (WGS) entry which is preliminary data.</text>
</comment>
<keyword evidence="2" id="KW-0378">Hydrolase</keyword>
<dbReference type="GO" id="GO:0006508">
    <property type="term" value="P:proteolysis"/>
    <property type="evidence" value="ECO:0007669"/>
    <property type="project" value="UniProtKB-KW"/>
</dbReference>
<feature type="compositionally biased region" description="Basic and acidic residues" evidence="1">
    <location>
        <begin position="379"/>
        <end position="395"/>
    </location>
</feature>
<feature type="compositionally biased region" description="Basic and acidic residues" evidence="1">
    <location>
        <begin position="74"/>
        <end position="96"/>
    </location>
</feature>
<organism evidence="2">
    <name type="scientific">Tanacetum cinerariifolium</name>
    <name type="common">Dalmatian daisy</name>
    <name type="synonym">Chrysanthemum cinerariifolium</name>
    <dbReference type="NCBI Taxonomy" id="118510"/>
    <lineage>
        <taxon>Eukaryota</taxon>
        <taxon>Viridiplantae</taxon>
        <taxon>Streptophyta</taxon>
        <taxon>Embryophyta</taxon>
        <taxon>Tracheophyta</taxon>
        <taxon>Spermatophyta</taxon>
        <taxon>Magnoliopsida</taxon>
        <taxon>eudicotyledons</taxon>
        <taxon>Gunneridae</taxon>
        <taxon>Pentapetalae</taxon>
        <taxon>asterids</taxon>
        <taxon>campanulids</taxon>
        <taxon>Asterales</taxon>
        <taxon>Asteraceae</taxon>
        <taxon>Asteroideae</taxon>
        <taxon>Anthemideae</taxon>
        <taxon>Anthemidinae</taxon>
        <taxon>Tanacetum</taxon>
    </lineage>
</organism>
<feature type="compositionally biased region" description="Low complexity" evidence="1">
    <location>
        <begin position="397"/>
        <end position="408"/>
    </location>
</feature>
<keyword evidence="2" id="KW-0645">Protease</keyword>
<gene>
    <name evidence="2" type="ORF">Tci_044365</name>
</gene>
<proteinExistence type="predicted"/>
<sequence length="567" mass="63442">MDILAEHAARKTAKLEVVVSGVEGYMGDYVLGSNWLTFCPILRSAKHALPLANPKPKAPKLKPSDVTESDQEDGSGKVGEKKRKKDSEPSSSEDKKTLKKKTKGKGKGPRVVHVTAEKVHEILGLPIGGISLYDLPERREDDEFVQLWLSQFAPKKKKRIFATDITKKLVRSTRVDFMFKVNFLMLFVNVMGKADTMRAFVNLSVVRVFAKTQILLELTGVISFTAEYPLVSNLIVFQSFAQDLLSRTEIICEIIKEKLSSISKEKAEVETLLRDANKEFSNDDNVKQLFELYEGFFKETVLLKEEKAHKAPQNVKPKSAAVKTKEAAEKPKPVENVKELAEKPKEPVEKAQEAPQNVKPKPAAVKTKEATKNPMPAENVKELAEKPKEPAEKAHKAPQNVKPKPAAVKTKKVAEKPMPAENVKELAEEPKEPAGGDYHVVPAAVMKVKGHELHDWPRVVEPVNMVQPSTPKRVFSSPNKEYVKPVKTINTPYMCRRIDVTARCKRIECVLGNSLFPMEGDKYETVFQSLGGYRELSLVRVNMETLAPTLCIDANVIDCWVALLNFE</sequence>
<feature type="region of interest" description="Disordered" evidence="1">
    <location>
        <begin position="51"/>
        <end position="110"/>
    </location>
</feature>
<dbReference type="GO" id="GO:0008233">
    <property type="term" value="F:peptidase activity"/>
    <property type="evidence" value="ECO:0007669"/>
    <property type="project" value="UniProtKB-KW"/>
</dbReference>
<feature type="compositionally biased region" description="Basic residues" evidence="1">
    <location>
        <begin position="97"/>
        <end position="110"/>
    </location>
</feature>
<accession>A0A6L2MGI7</accession>
<name>A0A6L2MGI7_TANCI</name>
<reference evidence="2" key="1">
    <citation type="journal article" date="2019" name="Sci. Rep.">
        <title>Draft genome of Tanacetum cinerariifolium, the natural source of mosquito coil.</title>
        <authorList>
            <person name="Yamashiro T."/>
            <person name="Shiraishi A."/>
            <person name="Satake H."/>
            <person name="Nakayama K."/>
        </authorList>
    </citation>
    <scope>NUCLEOTIDE SEQUENCE</scope>
</reference>
<dbReference type="EMBL" id="BKCJ010006483">
    <property type="protein sequence ID" value="GEU72387.1"/>
    <property type="molecule type" value="Genomic_DNA"/>
</dbReference>
<evidence type="ECO:0000256" key="1">
    <source>
        <dbReference type="SAM" id="MobiDB-lite"/>
    </source>
</evidence>